<dbReference type="GO" id="GO:0048544">
    <property type="term" value="P:recognition of pollen"/>
    <property type="evidence" value="ECO:0007669"/>
    <property type="project" value="InterPro"/>
</dbReference>
<proteinExistence type="predicted"/>
<evidence type="ECO:0000259" key="3">
    <source>
        <dbReference type="PROSITE" id="PS50948"/>
    </source>
</evidence>
<dbReference type="Pfam" id="PF00954">
    <property type="entry name" value="S_locus_glycop"/>
    <property type="match status" value="1"/>
</dbReference>
<dbReference type="InterPro" id="IPR003609">
    <property type="entry name" value="Pan_app"/>
</dbReference>
<accession>A0AAD9ZP37</accession>
<dbReference type="PANTHER" id="PTHR32444:SF63">
    <property type="entry name" value="G-TYPE LECTIN S-RECEPTOR-LIKE SERINE_THREONINE-PROTEIN KINASE RKS1"/>
    <property type="match status" value="1"/>
</dbReference>
<organism evidence="4 5">
    <name type="scientific">Dipteronia sinensis</name>
    <dbReference type="NCBI Taxonomy" id="43782"/>
    <lineage>
        <taxon>Eukaryota</taxon>
        <taxon>Viridiplantae</taxon>
        <taxon>Streptophyta</taxon>
        <taxon>Embryophyta</taxon>
        <taxon>Tracheophyta</taxon>
        <taxon>Spermatophyta</taxon>
        <taxon>Magnoliopsida</taxon>
        <taxon>eudicotyledons</taxon>
        <taxon>Gunneridae</taxon>
        <taxon>Pentapetalae</taxon>
        <taxon>rosids</taxon>
        <taxon>malvids</taxon>
        <taxon>Sapindales</taxon>
        <taxon>Sapindaceae</taxon>
        <taxon>Hippocastanoideae</taxon>
        <taxon>Acereae</taxon>
        <taxon>Dipteronia</taxon>
    </lineage>
</organism>
<keyword evidence="2" id="KW-1015">Disulfide bond</keyword>
<dbReference type="Gene3D" id="3.50.4.10">
    <property type="entry name" value="Hepatocyte Growth Factor"/>
    <property type="match status" value="1"/>
</dbReference>
<sequence>MARSPFMLTLDHLGTFQSIIWRDQDSNGTESWERYWVAPEDNCDRYARCRKSAICNTDNAMQCTCLPGFKPLYPQDWFIRFVEKKKVGGVVCSKGDGEGFLKLKGLKVPDARVSRVYGNVSLQECEKQCLKNCNCTGYASVDVRKIGGGCIAWFGELTDIRKFSDGQDFYLRVDAVELGKCTFLDIFILLFSLYRSKLMPIYTEKLVAILVASQM</sequence>
<gene>
    <name evidence="4" type="ORF">Dsin_027779</name>
</gene>
<evidence type="ECO:0000256" key="2">
    <source>
        <dbReference type="ARBA" id="ARBA00023157"/>
    </source>
</evidence>
<evidence type="ECO:0000313" key="5">
    <source>
        <dbReference type="Proteomes" id="UP001281410"/>
    </source>
</evidence>
<feature type="domain" description="Apple" evidence="3">
    <location>
        <begin position="92"/>
        <end position="174"/>
    </location>
</feature>
<keyword evidence="1" id="KW-0732">Signal</keyword>
<evidence type="ECO:0000313" key="4">
    <source>
        <dbReference type="EMBL" id="KAK3188218.1"/>
    </source>
</evidence>
<dbReference type="AlphaFoldDB" id="A0AAD9ZP37"/>
<dbReference type="PANTHER" id="PTHR32444">
    <property type="entry name" value="BULB-TYPE LECTIN DOMAIN-CONTAINING PROTEIN"/>
    <property type="match status" value="1"/>
</dbReference>
<protein>
    <recommendedName>
        <fullName evidence="3">Apple domain-containing protein</fullName>
    </recommendedName>
</protein>
<comment type="caution">
    <text evidence="4">The sequence shown here is derived from an EMBL/GenBank/DDBJ whole genome shotgun (WGS) entry which is preliminary data.</text>
</comment>
<evidence type="ECO:0000256" key="1">
    <source>
        <dbReference type="ARBA" id="ARBA00022729"/>
    </source>
</evidence>
<dbReference type="PROSITE" id="PS50948">
    <property type="entry name" value="PAN"/>
    <property type="match status" value="1"/>
</dbReference>
<dbReference type="SMART" id="SM00473">
    <property type="entry name" value="PAN_AP"/>
    <property type="match status" value="1"/>
</dbReference>
<dbReference type="Proteomes" id="UP001281410">
    <property type="component" value="Unassembled WGS sequence"/>
</dbReference>
<keyword evidence="5" id="KW-1185">Reference proteome</keyword>
<dbReference type="InterPro" id="IPR000858">
    <property type="entry name" value="S_locus_glycoprot_dom"/>
</dbReference>
<dbReference type="EMBL" id="JANJYJ010000009">
    <property type="protein sequence ID" value="KAK3188218.1"/>
    <property type="molecule type" value="Genomic_DNA"/>
</dbReference>
<dbReference type="Pfam" id="PF08276">
    <property type="entry name" value="PAN_2"/>
    <property type="match status" value="1"/>
</dbReference>
<reference evidence="4" key="1">
    <citation type="journal article" date="2023" name="Plant J.">
        <title>Genome sequences and population genomics provide insights into the demographic history, inbreeding, and mutation load of two 'living fossil' tree species of Dipteronia.</title>
        <authorList>
            <person name="Feng Y."/>
            <person name="Comes H.P."/>
            <person name="Chen J."/>
            <person name="Zhu S."/>
            <person name="Lu R."/>
            <person name="Zhang X."/>
            <person name="Li P."/>
            <person name="Qiu J."/>
            <person name="Olsen K.M."/>
            <person name="Qiu Y."/>
        </authorList>
    </citation>
    <scope>NUCLEOTIDE SEQUENCE</scope>
    <source>
        <strain evidence="4">NBL</strain>
    </source>
</reference>
<name>A0AAD9ZP37_9ROSI</name>
<dbReference type="CDD" id="cd01098">
    <property type="entry name" value="PAN_AP_plant"/>
    <property type="match status" value="1"/>
</dbReference>